<evidence type="ECO:0000313" key="3">
    <source>
        <dbReference type="Proteomes" id="UP000256337"/>
    </source>
</evidence>
<protein>
    <submittedName>
        <fullName evidence="1">Uncharacterized protein</fullName>
    </submittedName>
</protein>
<accession>A0A3E0IPE1</accession>
<gene>
    <name evidence="2" type="ORF">DOS76_07245</name>
    <name evidence="1" type="ORF">DOS83_06945</name>
</gene>
<dbReference type="EMBL" id="QKYD01000109">
    <property type="protein sequence ID" value="REI21275.1"/>
    <property type="molecule type" value="Genomic_DNA"/>
</dbReference>
<evidence type="ECO:0000313" key="2">
    <source>
        <dbReference type="EMBL" id="REI21275.1"/>
    </source>
</evidence>
<dbReference type="AlphaFoldDB" id="A0A3E0IPE1"/>
<evidence type="ECO:0000313" key="4">
    <source>
        <dbReference type="Proteomes" id="UP000256562"/>
    </source>
</evidence>
<reference evidence="3 4" key="1">
    <citation type="journal article" date="2018" name="Vet. Microbiol.">
        <title>Characterisation of Staphylococcus felis isolated from cats using whole genome sequencing.</title>
        <authorList>
            <person name="Worthing K."/>
            <person name="Pang S."/>
            <person name="Trott D.J."/>
            <person name="Abraham S."/>
            <person name="Coombs G.W."/>
            <person name="Jordan D."/>
            <person name="McIntyre L."/>
            <person name="Davies M.R."/>
            <person name="Norris J."/>
        </authorList>
    </citation>
    <scope>NUCLEOTIDE SEQUENCE [LARGE SCALE GENOMIC DNA]</scope>
    <source>
        <strain evidence="2 3">F25</strain>
        <strain evidence="1 4">F9</strain>
    </source>
</reference>
<dbReference type="EMBL" id="QKXQ01000326">
    <property type="protein sequence ID" value="REH94957.1"/>
    <property type="molecule type" value="Genomic_DNA"/>
</dbReference>
<dbReference type="Proteomes" id="UP000256562">
    <property type="component" value="Unassembled WGS sequence"/>
</dbReference>
<dbReference type="Proteomes" id="UP000256337">
    <property type="component" value="Unassembled WGS sequence"/>
</dbReference>
<organism evidence="1 4">
    <name type="scientific">Staphylococcus felis</name>
    <dbReference type="NCBI Taxonomy" id="46127"/>
    <lineage>
        <taxon>Bacteria</taxon>
        <taxon>Bacillati</taxon>
        <taxon>Bacillota</taxon>
        <taxon>Bacilli</taxon>
        <taxon>Bacillales</taxon>
        <taxon>Staphylococcaceae</taxon>
        <taxon>Staphylococcus</taxon>
    </lineage>
</organism>
<comment type="caution">
    <text evidence="1">The sequence shown here is derived from an EMBL/GenBank/DDBJ whole genome shotgun (WGS) entry which is preliminary data.</text>
</comment>
<sequence length="62" mass="7119">MTNQIETLIALSKEYTRLLDLRNPNSKSKDIRHAATDARLKRTGLILRQTMIDFEKGGMDND</sequence>
<dbReference type="RefSeq" id="WP_115856291.1">
    <property type="nucleotide sequence ID" value="NZ_QKXL01000121.1"/>
</dbReference>
<evidence type="ECO:0000313" key="1">
    <source>
        <dbReference type="EMBL" id="REH94957.1"/>
    </source>
</evidence>
<name>A0A3E0IPE1_9STAP</name>
<proteinExistence type="predicted"/>